<evidence type="ECO:0000256" key="5">
    <source>
        <dbReference type="ARBA" id="ARBA00004370"/>
    </source>
</evidence>
<dbReference type="SMART" id="SM00207">
    <property type="entry name" value="TNF"/>
    <property type="match status" value="1"/>
</dbReference>
<dbReference type="AlphaFoldDB" id="H3A5U2"/>
<keyword evidence="23" id="KW-1185">Reference proteome</keyword>
<evidence type="ECO:0000256" key="9">
    <source>
        <dbReference type="ARBA" id="ARBA00022514"/>
    </source>
</evidence>
<dbReference type="GO" id="GO:0043202">
    <property type="term" value="C:lysosomal lumen"/>
    <property type="evidence" value="ECO:0007669"/>
    <property type="project" value="UniProtKB-SubCell"/>
</dbReference>
<dbReference type="OrthoDB" id="9936525at2759"/>
<evidence type="ECO:0000256" key="8">
    <source>
        <dbReference type="ARBA" id="ARBA00022491"/>
    </source>
</evidence>
<evidence type="ECO:0000259" key="21">
    <source>
        <dbReference type="PROSITE" id="PS50049"/>
    </source>
</evidence>
<dbReference type="GO" id="GO:0006915">
    <property type="term" value="P:apoptotic process"/>
    <property type="evidence" value="ECO:0007669"/>
    <property type="project" value="UniProtKB-KW"/>
</dbReference>
<dbReference type="RefSeq" id="NP_001409673.1">
    <property type="nucleotide sequence ID" value="NM_001422744.1"/>
</dbReference>
<dbReference type="GeneID" id="102361141"/>
<evidence type="ECO:0000256" key="10">
    <source>
        <dbReference type="ARBA" id="ARBA00022703"/>
    </source>
</evidence>
<keyword evidence="9" id="KW-0202">Cytokine</keyword>
<dbReference type="GO" id="GO:0005164">
    <property type="term" value="F:tumor necrosis factor receptor binding"/>
    <property type="evidence" value="ECO:0007669"/>
    <property type="project" value="InterPro"/>
</dbReference>
<dbReference type="EMBL" id="AFYH01242363">
    <property type="status" value="NOT_ANNOTATED_CDS"/>
    <property type="molecule type" value="Genomic_DNA"/>
</dbReference>
<dbReference type="STRING" id="7897.ENSLACP00000005013"/>
<keyword evidence="11" id="KW-0832">Ubl conjugation</keyword>
<dbReference type="Bgee" id="ENSLACG00000004455">
    <property type="expression patterns" value="Expressed in pectoral fin and 6 other cell types or tissues"/>
</dbReference>
<dbReference type="HOGENOM" id="CLU_070352_2_0_1"/>
<dbReference type="GO" id="GO:0060205">
    <property type="term" value="C:cytoplasmic vesicle lumen"/>
    <property type="evidence" value="ECO:0007669"/>
    <property type="project" value="UniProtKB-SubCell"/>
</dbReference>
<dbReference type="EMBL" id="AFYH01242365">
    <property type="status" value="NOT_ANNOTATED_CDS"/>
    <property type="molecule type" value="Genomic_DNA"/>
</dbReference>
<dbReference type="PRINTS" id="PR01234">
    <property type="entry name" value="TNECROSISFCT"/>
</dbReference>
<comment type="function">
    <text evidence="1">Cytoplasmic form induces gene transcription inhibition.</text>
</comment>
<evidence type="ECO:0000256" key="15">
    <source>
        <dbReference type="ARBA" id="ARBA00023228"/>
    </source>
</evidence>
<dbReference type="PANTHER" id="PTHR11471">
    <property type="entry name" value="TUMOR NECROSIS FACTOR FAMILY MEMBER"/>
    <property type="match status" value="1"/>
</dbReference>
<evidence type="ECO:0000256" key="19">
    <source>
        <dbReference type="ARBA" id="ARBA00045660"/>
    </source>
</evidence>
<evidence type="ECO:0000313" key="22">
    <source>
        <dbReference type="Ensembl" id="ENSLACP00000005013.1"/>
    </source>
</evidence>
<keyword evidence="10" id="KW-0053">Apoptosis</keyword>
<dbReference type="KEGG" id="lcm:102361141"/>
<evidence type="ECO:0000256" key="6">
    <source>
        <dbReference type="ARBA" id="ARBA00008670"/>
    </source>
</evidence>
<evidence type="ECO:0000256" key="17">
    <source>
        <dbReference type="ARBA" id="ARBA00023329"/>
    </source>
</evidence>
<evidence type="ECO:0000256" key="18">
    <source>
        <dbReference type="ARBA" id="ARBA00030913"/>
    </source>
</evidence>
<dbReference type="Ensembl" id="ENSLACT00000005057.1">
    <property type="protein sequence ID" value="ENSLACP00000005013.1"/>
    <property type="gene ID" value="ENSLACG00000004455.1"/>
</dbReference>
<sequence>MKQSSSRAGLALLTACLFLVLLTIASVSLVFFIQRKSSPDLEQGLQDVGHFYPSIKALRLLLTQPSARIHEPVRPVAHLTGKMPYDPKLERMQWEDEKGIAFIKNGLIYNNGRIMVLQDGEYFVYSQVYLRDHDCHSEVQTKGILHSVGRSRRGSQAEILMTKSNSCAVQKKLWFQTSYLAGTFPLFEGDELFVTISNTASVNYEEDKTYFGVFLL</sequence>
<protein>
    <recommendedName>
        <fullName evidence="7">Tumor necrosis factor ligand superfamily member 6</fullName>
    </recommendedName>
    <alternativeName>
        <fullName evidence="18">Fas antigen ligand</fullName>
    </alternativeName>
</protein>
<dbReference type="CTD" id="103189287"/>
<dbReference type="GO" id="GO:0005125">
    <property type="term" value="F:cytokine activity"/>
    <property type="evidence" value="ECO:0007669"/>
    <property type="project" value="UniProtKB-KW"/>
</dbReference>
<keyword evidence="15" id="KW-0458">Lysosome</keyword>
<dbReference type="Gene3D" id="2.60.120.40">
    <property type="match status" value="1"/>
</dbReference>
<dbReference type="PANTHER" id="PTHR11471:SF13">
    <property type="entry name" value="TNF FAMILY PROFILE DOMAIN-CONTAINING PROTEIN"/>
    <property type="match status" value="1"/>
</dbReference>
<dbReference type="GO" id="GO:0016020">
    <property type="term" value="C:membrane"/>
    <property type="evidence" value="ECO:0007669"/>
    <property type="project" value="UniProtKB-SubCell"/>
</dbReference>
<dbReference type="InParanoid" id="H3A5U2"/>
<reference evidence="22" key="3">
    <citation type="submission" date="2025-09" db="UniProtKB">
        <authorList>
            <consortium name="Ensembl"/>
        </authorList>
    </citation>
    <scope>IDENTIFICATION</scope>
</reference>
<dbReference type="EMBL" id="AFYH01242364">
    <property type="status" value="NOT_ANNOTATED_CDS"/>
    <property type="molecule type" value="Genomic_DNA"/>
</dbReference>
<dbReference type="PRINTS" id="PR01681">
    <property type="entry name" value="FASLIGAND"/>
</dbReference>
<feature type="domain" description="THD" evidence="21">
    <location>
        <begin position="75"/>
        <end position="216"/>
    </location>
</feature>
<gene>
    <name evidence="22" type="primary">TNFSF30</name>
</gene>
<dbReference type="GeneTree" id="ENSGT01060000248544"/>
<dbReference type="CDD" id="cd00184">
    <property type="entry name" value="TNF"/>
    <property type="match status" value="1"/>
</dbReference>
<keyword evidence="16" id="KW-0539">Nucleus</keyword>
<evidence type="ECO:0000256" key="1">
    <source>
        <dbReference type="ARBA" id="ARBA00003149"/>
    </source>
</evidence>
<dbReference type="InterPro" id="IPR006052">
    <property type="entry name" value="TNF_dom"/>
</dbReference>
<keyword evidence="13" id="KW-0472">Membrane</keyword>
<dbReference type="GO" id="GO:0005615">
    <property type="term" value="C:extracellular space"/>
    <property type="evidence" value="ECO:0007669"/>
    <property type="project" value="UniProtKB-KW"/>
</dbReference>
<dbReference type="InterPro" id="IPR006053">
    <property type="entry name" value="TNF"/>
</dbReference>
<dbReference type="InterPro" id="IPR008983">
    <property type="entry name" value="Tumour_necrosis_fac-like_dom"/>
</dbReference>
<evidence type="ECO:0000256" key="3">
    <source>
        <dbReference type="ARBA" id="ARBA00004227"/>
    </source>
</evidence>
<dbReference type="Pfam" id="PF00229">
    <property type="entry name" value="TNF"/>
    <property type="match status" value="1"/>
</dbReference>
<evidence type="ECO:0000256" key="20">
    <source>
        <dbReference type="ARBA" id="ARBA00047144"/>
    </source>
</evidence>
<comment type="function">
    <text evidence="19">Induces FAS-mediated activation of NF-kappa-B, initiating non-apoptotic signaling pathways. Can induce apoptosis but does not appear to be essential for this process.</text>
</comment>
<dbReference type="GO" id="GO:0005634">
    <property type="term" value="C:nucleus"/>
    <property type="evidence" value="ECO:0007669"/>
    <property type="project" value="UniProtKB-SubCell"/>
</dbReference>
<evidence type="ECO:0000256" key="16">
    <source>
        <dbReference type="ARBA" id="ARBA00023242"/>
    </source>
</evidence>
<evidence type="ECO:0000256" key="12">
    <source>
        <dbReference type="ARBA" id="ARBA00023015"/>
    </source>
</evidence>
<evidence type="ECO:0000256" key="13">
    <source>
        <dbReference type="ARBA" id="ARBA00023136"/>
    </source>
</evidence>
<dbReference type="PROSITE" id="PS50049">
    <property type="entry name" value="THD_2"/>
    <property type="match status" value="1"/>
</dbReference>
<reference evidence="22" key="2">
    <citation type="submission" date="2025-08" db="UniProtKB">
        <authorList>
            <consortium name="Ensembl"/>
        </authorList>
    </citation>
    <scope>IDENTIFICATION</scope>
</reference>
<keyword evidence="17" id="KW-0968">Cytoplasmic vesicle</keyword>
<proteinExistence type="inferred from homology"/>
<dbReference type="OMA" id="YNNGRIM"/>
<evidence type="ECO:0000256" key="4">
    <source>
        <dbReference type="ARBA" id="ARBA00004321"/>
    </source>
</evidence>
<name>H3A5U2_LATCH</name>
<keyword evidence="14" id="KW-0804">Transcription</keyword>
<evidence type="ECO:0000313" key="23">
    <source>
        <dbReference type="Proteomes" id="UP000008672"/>
    </source>
</evidence>
<comment type="subcellular location">
    <subcellularLocation>
        <location evidence="4">Cytoplasmic vesicle lumen</location>
    </subcellularLocation>
    <subcellularLocation>
        <location evidence="3">Lysosome lumen</location>
    </subcellularLocation>
    <subcellularLocation>
        <location evidence="5">Membrane</location>
    </subcellularLocation>
    <subcellularLocation>
        <location evidence="2">Nucleus</location>
    </subcellularLocation>
</comment>
<dbReference type="GO" id="GO:0006955">
    <property type="term" value="P:immune response"/>
    <property type="evidence" value="ECO:0007669"/>
    <property type="project" value="InterPro"/>
</dbReference>
<comment type="similarity">
    <text evidence="6">Belongs to the tumor necrosis factor family.</text>
</comment>
<dbReference type="SUPFAM" id="SSF49842">
    <property type="entry name" value="TNF-like"/>
    <property type="match status" value="1"/>
</dbReference>
<accession>H3A5U2</accession>
<evidence type="ECO:0000256" key="11">
    <source>
        <dbReference type="ARBA" id="ARBA00022843"/>
    </source>
</evidence>
<keyword evidence="8" id="KW-0678">Repressor</keyword>
<organism evidence="22 23">
    <name type="scientific">Latimeria chalumnae</name>
    <name type="common">Coelacanth</name>
    <dbReference type="NCBI Taxonomy" id="7897"/>
    <lineage>
        <taxon>Eukaryota</taxon>
        <taxon>Metazoa</taxon>
        <taxon>Chordata</taxon>
        <taxon>Craniata</taxon>
        <taxon>Vertebrata</taxon>
        <taxon>Euteleostomi</taxon>
        <taxon>Coelacanthiformes</taxon>
        <taxon>Coelacanthidae</taxon>
        <taxon>Latimeria</taxon>
    </lineage>
</organism>
<reference evidence="23" key="1">
    <citation type="submission" date="2011-08" db="EMBL/GenBank/DDBJ databases">
        <title>The draft genome of Latimeria chalumnae.</title>
        <authorList>
            <person name="Di Palma F."/>
            <person name="Alfoldi J."/>
            <person name="Johnson J."/>
            <person name="Berlin A."/>
            <person name="Gnerre S."/>
            <person name="Jaffe D."/>
            <person name="MacCallum I."/>
            <person name="Young S."/>
            <person name="Walker B.J."/>
            <person name="Lander E."/>
            <person name="Lindblad-Toh K."/>
        </authorList>
    </citation>
    <scope>NUCLEOTIDE SEQUENCE [LARGE SCALE GENOMIC DNA]</scope>
    <source>
        <strain evidence="23">Wild caught</strain>
    </source>
</reference>
<keyword evidence="12" id="KW-0805">Transcription regulation</keyword>
<evidence type="ECO:0000256" key="2">
    <source>
        <dbReference type="ARBA" id="ARBA00004123"/>
    </source>
</evidence>
<evidence type="ECO:0000256" key="7">
    <source>
        <dbReference type="ARBA" id="ARBA00018020"/>
    </source>
</evidence>
<dbReference type="InterPro" id="IPR028326">
    <property type="entry name" value="FASL"/>
</dbReference>
<comment type="subunit">
    <text evidence="20">Homotrimer. Interacts with ARHGAP9, BAIAP2L1, BTK, CACNB3, CACNB4, CRK, DLG2, DNMBP, DOCK4, EPS8L3, FGR, FYB1, FYN, HCK, ITK, ITSN2, KALRN, LYN, MACC1, MIA, MPP4, MYO15A, NCF1, NCK1, NCK2, NCKIPSD, OSTF1, PIK3R1, PSTPIP1, RIMBP3C, SAMSN1, SH3GL3, SH3PXD2B, SH3PXD2A, SH3RF2, SKAP2, SNX33, SNX9, SORBS3, SPTA1, SRC, SRGAP1, SRGAP2, SRGAP3, TEC, TJP3 and YES1.</text>
</comment>
<dbReference type="Proteomes" id="UP000008672">
    <property type="component" value="Unassembled WGS sequence"/>
</dbReference>
<evidence type="ECO:0000256" key="14">
    <source>
        <dbReference type="ARBA" id="ARBA00023163"/>
    </source>
</evidence>